<dbReference type="SUPFAM" id="SSF88874">
    <property type="entry name" value="Receptor-binding domain of short tail fibre protein gp12"/>
    <property type="match status" value="1"/>
</dbReference>
<comment type="caution">
    <text evidence="14">The sequence shown here is derived from an EMBL/GenBank/DDBJ whole genome shotgun (WGS) entry which is preliminary data.</text>
</comment>
<dbReference type="SMART" id="SM00192">
    <property type="entry name" value="LDLa"/>
    <property type="match status" value="4"/>
</dbReference>
<dbReference type="GO" id="GO:0016192">
    <property type="term" value="P:vesicle-mediated transport"/>
    <property type="evidence" value="ECO:0007669"/>
    <property type="project" value="UniProtKB-ARBA"/>
</dbReference>
<dbReference type="Proteomes" id="UP000663860">
    <property type="component" value="Unassembled WGS sequence"/>
</dbReference>
<feature type="disulfide bond" evidence="9">
    <location>
        <begin position="803"/>
        <end position="818"/>
    </location>
</feature>
<feature type="disulfide bond" evidence="8">
    <location>
        <begin position="1214"/>
        <end position="1223"/>
    </location>
</feature>
<dbReference type="InterPro" id="IPR017452">
    <property type="entry name" value="GPCR_Rhodpsn_7TM"/>
</dbReference>
<name>A0A814I747_9BILA</name>
<comment type="caution">
    <text evidence="8">Lacks conserved residue(s) required for the propagation of feature annotation.</text>
</comment>
<dbReference type="PROSITE" id="PS50262">
    <property type="entry name" value="G_PROTEIN_RECEP_F1_2"/>
    <property type="match status" value="1"/>
</dbReference>
<feature type="transmembrane region" description="Helical" evidence="11">
    <location>
        <begin position="1580"/>
        <end position="1600"/>
    </location>
</feature>
<evidence type="ECO:0000313" key="14">
    <source>
        <dbReference type="EMBL" id="CAF1019620.1"/>
    </source>
</evidence>
<feature type="domain" description="EGF-like" evidence="12">
    <location>
        <begin position="1183"/>
        <end position="1224"/>
    </location>
</feature>
<evidence type="ECO:0000256" key="4">
    <source>
        <dbReference type="ARBA" id="ARBA00022737"/>
    </source>
</evidence>
<dbReference type="PROSITE" id="PS50026">
    <property type="entry name" value="EGF_3"/>
    <property type="match status" value="1"/>
</dbReference>
<dbReference type="Gene3D" id="2.10.25.10">
    <property type="entry name" value="Laminin"/>
    <property type="match status" value="1"/>
</dbReference>
<feature type="transmembrane region" description="Helical" evidence="11">
    <location>
        <begin position="1713"/>
        <end position="1733"/>
    </location>
</feature>
<dbReference type="Pfam" id="PF00057">
    <property type="entry name" value="Ldl_recept_a"/>
    <property type="match status" value="2"/>
</dbReference>
<dbReference type="Pfam" id="PF07484">
    <property type="entry name" value="Collar"/>
    <property type="match status" value="1"/>
</dbReference>
<evidence type="ECO:0000259" key="12">
    <source>
        <dbReference type="PROSITE" id="PS50026"/>
    </source>
</evidence>
<feature type="domain" description="G-protein coupled receptors family 1 profile" evidence="13">
    <location>
        <begin position="1479"/>
        <end position="1733"/>
    </location>
</feature>
<evidence type="ECO:0000256" key="3">
    <source>
        <dbReference type="ARBA" id="ARBA00022692"/>
    </source>
</evidence>
<dbReference type="GO" id="GO:0012505">
    <property type="term" value="C:endomembrane system"/>
    <property type="evidence" value="ECO:0007669"/>
    <property type="project" value="UniProtKB-SubCell"/>
</dbReference>
<evidence type="ECO:0000256" key="1">
    <source>
        <dbReference type="ARBA" id="ARBA00004167"/>
    </source>
</evidence>
<dbReference type="Gene3D" id="3.90.1340.10">
    <property type="entry name" value="Phage tail collar domain"/>
    <property type="match status" value="1"/>
</dbReference>
<keyword evidence="7 8" id="KW-1015">Disulfide bond</keyword>
<dbReference type="InterPro" id="IPR000742">
    <property type="entry name" value="EGF"/>
</dbReference>
<evidence type="ECO:0000259" key="13">
    <source>
        <dbReference type="PROSITE" id="PS50262"/>
    </source>
</evidence>
<dbReference type="SUPFAM" id="SSF57196">
    <property type="entry name" value="EGF/Laminin"/>
    <property type="match status" value="1"/>
</dbReference>
<dbReference type="Gene3D" id="4.10.400.10">
    <property type="entry name" value="Low-density Lipoprotein Receptor"/>
    <property type="match status" value="4"/>
</dbReference>
<protein>
    <submittedName>
        <fullName evidence="14">Uncharacterized protein</fullName>
    </submittedName>
</protein>
<dbReference type="InterPro" id="IPR036055">
    <property type="entry name" value="LDL_receptor-like_sf"/>
</dbReference>
<dbReference type="Gene3D" id="1.20.1070.10">
    <property type="entry name" value="Rhodopsin 7-helix transmembrane proteins"/>
    <property type="match status" value="1"/>
</dbReference>
<evidence type="ECO:0000256" key="8">
    <source>
        <dbReference type="PROSITE-ProRule" id="PRU00076"/>
    </source>
</evidence>
<evidence type="ECO:0000313" key="16">
    <source>
        <dbReference type="Proteomes" id="UP000663860"/>
    </source>
</evidence>
<dbReference type="InterPro" id="IPR037053">
    <property type="entry name" value="Phage_tail_collar_dom_sf"/>
</dbReference>
<proteinExistence type="predicted"/>
<feature type="transmembrane region" description="Helical" evidence="11">
    <location>
        <begin position="1499"/>
        <end position="1524"/>
    </location>
</feature>
<dbReference type="SUPFAM" id="SSF57424">
    <property type="entry name" value="LDL receptor-like module"/>
    <property type="match status" value="4"/>
</dbReference>
<feature type="transmembrane region" description="Helical" evidence="11">
    <location>
        <begin position="1463"/>
        <end position="1487"/>
    </location>
</feature>
<feature type="region of interest" description="Disordered" evidence="10">
    <location>
        <begin position="223"/>
        <end position="250"/>
    </location>
</feature>
<feature type="disulfide bond" evidence="9">
    <location>
        <begin position="375"/>
        <end position="393"/>
    </location>
</feature>
<feature type="transmembrane region" description="Helical" evidence="11">
    <location>
        <begin position="1681"/>
        <end position="1701"/>
    </location>
</feature>
<dbReference type="InterPro" id="IPR011083">
    <property type="entry name" value="Phage_tail_collar_dom"/>
</dbReference>
<keyword evidence="3 11" id="KW-0812">Transmembrane</keyword>
<evidence type="ECO:0000256" key="10">
    <source>
        <dbReference type="SAM" id="MobiDB-lite"/>
    </source>
</evidence>
<feature type="disulfide bond" evidence="9">
    <location>
        <begin position="368"/>
        <end position="380"/>
    </location>
</feature>
<keyword evidence="8" id="KW-0245">EGF-like domain</keyword>
<evidence type="ECO:0000256" key="2">
    <source>
        <dbReference type="ARBA" id="ARBA00004308"/>
    </source>
</evidence>
<dbReference type="PRINTS" id="PR00261">
    <property type="entry name" value="LDLRECEPTOR"/>
</dbReference>
<dbReference type="EMBL" id="CAJOBB010001908">
    <property type="protein sequence ID" value="CAF3917807.1"/>
    <property type="molecule type" value="Genomic_DNA"/>
</dbReference>
<feature type="transmembrane region" description="Helical" evidence="11">
    <location>
        <begin position="73"/>
        <end position="93"/>
    </location>
</feature>
<dbReference type="InterPro" id="IPR023415">
    <property type="entry name" value="LDLR_class-A_CS"/>
</dbReference>
<keyword evidence="6 11" id="KW-0472">Membrane</keyword>
<sequence>MVVRNTQNSRLSEWEMPEHDEMQSRNTICRSAADVTIDVDRCESSDSETKKPKSTFPYAKYCKPKILPILKGILSGVATNILLLITVIVIWLVPRQHAGIVVTNELPPGTILLYSGNLTILNGSTFRWLLCDGSEVSRTIYQDLFEAIGVTYGSGNGNDTFNIPDFRSRFPLGSNSTYSNSLVAGGTSLHFMSIAELPIHSHTQGSLQTLYSGVHTHAIVDPGHNHGGSTGDGPFSNGTSGMAPSSGVGTDAASHSHTIYVGTTNITMQWDGNHIHTIQGSTDTEENVFGRYCEYAFEEGIYTLENLINSSINEKKTYYPKERLLPCYDLEIENNERCLDYRDICDGEFDTISGHDELSCDQIETNICESNEFRCRNGFCIDRQFLFDGQGDCTDLSDEQNLLIHKKYDNFQTCYEQASFDCDEHSCGRDVISCGDGECIPWFQRFWNGFDCHNYYTHAYNCELELVNSISVDFSITGNNGRCTTDIRELTEIDDKCVLMIKCFATLHPTCKSLEMLFNRSKYAAAHAHYLCQNHTLIKYASGSAFLSPFIRAYHIPLQFQITGELDFFAKIKIKQPGLFCLTGEYTCRGIKVTHNGSTCFKYDNIFEKNYPFPPYEYLFCQTINNSIDYCTNTTFFYLCRTSGECISKYRLFDGFIDCLDASDENDLEVLNSLEPFFMKDRYNCTQNGDKSTAVMCHFLGDGINQCMNGADEMSLSINWQQQQCLKSSDSACILFRDLYNTNKEDQPIHVLRFNSLCDSIWDLRNGSDEIDCNEWICEPGYTKQQTNLNQWSGNCINPAWQCNGIWDYTDGSDEFNCSRFEQYPIPNCLLLKTGTIILLNESNMIAGNGHVDCSGGIDERVTYACNDGFPLNERFLCNDKITCLNPMYLCNHVNDCADGEDENEFWCGSRPTFNSSFCKPKTFACQERDDFGPCIPHEDRCRHDHASCGLSHKDKHMCVRPRKYNHKTFEQRFFPLPEMNQTQLNRTPAWFCDRGLLVRRYDKLACLCPPSFFGHRCEKHSHRLTVIFTLQIGIIKTDLIRMIVLLINQNETIDHIVLTQQPSYMGKHRIYLNYPRSRYSDLRQASSQYAVQFRLYAIDNSTIRRLFITQYPIKHSYLPAFRIAIVLRYNEDDSYSNQYNNHYKQNATNCPCASNSKCLILANQHITCICTSQQYGPTCHLPTPRCPTNFCQNYGTCISYTNDFYNHEYRCICSSNHFGEYCQYEKAKLLLDLHNETISSSTIRIVQLLNYDLIKMQLNIERQHLMLKSSETILHNDLQLPTIGLLKEHEPIFSNIYLLYLSYNSSEKNLTQENKTKCIHAKEFDLIPTNYSYDALLFVMKRYHRPCQQLQEKKEKTICFYDPHIYFCFCNETTRRSLCFIYDFKYDRCNECLNDGQCYAGERKTNKKEFICRCKPCIYGALCEFRMDRLKYSFESLLILDVTSTDNEINFTTQSGPKSITWIYMSICIIMTIVGLLSNTCTYLALNQQKNIRSIISRYIQLTAIVNQLILICLLIQIIYIILNQYNILSNSFINLFFCKSSSYILNCFSYISKWFTAFLSISRARLTNQIHIYSRKQYIWLLVIIITILSLNATEVIFHRLINDPRKPNYFICTVEILDHQWNIFETIFRITNHIIPFLLNIYAVITIIRTVARSKSNIHKTNFVSEIWKQIKQYYEQLACPILIIMCSAPELLMILIIKCHQWDNTSIRTSMIVMHFVSFVPQMLSYYLFIQPSTVYRKAFIDNTRIGQILYSIIQSS</sequence>
<dbReference type="PROSITE" id="PS50068">
    <property type="entry name" value="LDLRA_2"/>
    <property type="match status" value="3"/>
</dbReference>
<dbReference type="CDD" id="cd00112">
    <property type="entry name" value="LDLa"/>
    <property type="match status" value="3"/>
</dbReference>
<organism evidence="14 16">
    <name type="scientific">Adineta steineri</name>
    <dbReference type="NCBI Taxonomy" id="433720"/>
    <lineage>
        <taxon>Eukaryota</taxon>
        <taxon>Metazoa</taxon>
        <taxon>Spiralia</taxon>
        <taxon>Gnathifera</taxon>
        <taxon>Rotifera</taxon>
        <taxon>Eurotatoria</taxon>
        <taxon>Bdelloidea</taxon>
        <taxon>Adinetida</taxon>
        <taxon>Adinetidae</taxon>
        <taxon>Adineta</taxon>
    </lineage>
</organism>
<feature type="transmembrane region" description="Helical" evidence="11">
    <location>
        <begin position="1637"/>
        <end position="1655"/>
    </location>
</feature>
<dbReference type="SUPFAM" id="SSF81321">
    <property type="entry name" value="Family A G protein-coupled receptor-like"/>
    <property type="match status" value="1"/>
</dbReference>
<evidence type="ECO:0000256" key="11">
    <source>
        <dbReference type="SAM" id="Phobius"/>
    </source>
</evidence>
<dbReference type="EMBL" id="CAJNOE010000181">
    <property type="protein sequence ID" value="CAF1019620.1"/>
    <property type="molecule type" value="Genomic_DNA"/>
</dbReference>
<evidence type="ECO:0000256" key="7">
    <source>
        <dbReference type="ARBA" id="ARBA00023157"/>
    </source>
</evidence>
<evidence type="ECO:0000313" key="15">
    <source>
        <dbReference type="EMBL" id="CAF3917807.1"/>
    </source>
</evidence>
<dbReference type="PROSITE" id="PS00022">
    <property type="entry name" value="EGF_1"/>
    <property type="match status" value="3"/>
</dbReference>
<dbReference type="InterPro" id="IPR002172">
    <property type="entry name" value="LDrepeatLR_classA_rpt"/>
</dbReference>
<dbReference type="PANTHER" id="PTHR24270">
    <property type="entry name" value="LOW-DENSITY LIPOPROTEIN RECEPTOR-RELATED"/>
    <property type="match status" value="1"/>
</dbReference>
<gene>
    <name evidence="14" type="ORF">IZO911_LOCUS18647</name>
    <name evidence="15" type="ORF">KXQ929_LOCUS23722</name>
</gene>
<accession>A0A814I747</accession>
<evidence type="ECO:0000256" key="5">
    <source>
        <dbReference type="ARBA" id="ARBA00022989"/>
    </source>
</evidence>
<evidence type="ECO:0000256" key="6">
    <source>
        <dbReference type="ARBA" id="ARBA00023136"/>
    </source>
</evidence>
<keyword evidence="4" id="KW-0677">Repeat</keyword>
<reference evidence="14" key="1">
    <citation type="submission" date="2021-02" db="EMBL/GenBank/DDBJ databases">
        <authorList>
            <person name="Nowell W R."/>
        </authorList>
    </citation>
    <scope>NUCLEOTIDE SEQUENCE</scope>
</reference>
<dbReference type="PROSITE" id="PS01209">
    <property type="entry name" value="LDLRA_1"/>
    <property type="match status" value="1"/>
</dbReference>
<comment type="subcellular location">
    <subcellularLocation>
        <location evidence="2">Endomembrane system</location>
    </subcellularLocation>
    <subcellularLocation>
        <location evidence="1">Membrane</location>
        <topology evidence="1">Single-pass membrane protein</topology>
    </subcellularLocation>
</comment>
<dbReference type="InterPro" id="IPR050685">
    <property type="entry name" value="LDLR"/>
</dbReference>
<dbReference type="GO" id="GO:0005886">
    <property type="term" value="C:plasma membrane"/>
    <property type="evidence" value="ECO:0007669"/>
    <property type="project" value="TreeGrafter"/>
</dbReference>
<keyword evidence="5 11" id="KW-1133">Transmembrane helix</keyword>
<evidence type="ECO:0000256" key="9">
    <source>
        <dbReference type="PROSITE-ProRule" id="PRU00124"/>
    </source>
</evidence>
<feature type="transmembrane region" description="Helical" evidence="11">
    <location>
        <begin position="1544"/>
        <end position="1568"/>
    </location>
</feature>
<dbReference type="Proteomes" id="UP000663868">
    <property type="component" value="Unassembled WGS sequence"/>
</dbReference>
<dbReference type="CDD" id="cd00637">
    <property type="entry name" value="7tm_classA_rhodopsin-like"/>
    <property type="match status" value="1"/>
</dbReference>